<dbReference type="InterPro" id="IPR043129">
    <property type="entry name" value="ATPase_NBD"/>
</dbReference>
<dbReference type="OrthoDB" id="9805576at2"/>
<sequence>MLDLVLGIDVGTTSVKAALLDQSGSAVAEFTESQTIDRPAPGHAEQDALLWTGMIDRALASFADLSPRVSVGGLTSQVNTHVFVDADDRPLMPAILWQDTRAAREAAELDSRLSEAEKIRLLGAPIPIDASHPLARMAWVARHRPDVWDRTARVLLPKDFCLLHLTGRATTDPLSNIGLVGADSRYIPEILALVAGAAERMAPITGLTETVGEITAGPLSGTPMVTATMDGWTGVFGCGASAEGREVYLSGTSEVPGIAASAVTPTPGVIVFAPAEGVRLHVGPTQIGGAAKTWFCEATGTSPDEMAGLIRPRRSGTPLFLPHLAGERAPLWNADLRGAFLGLDTGTALPELARAVYEGVAFSARLVFDAIEASAGHRSDELLCGGGGFRSDAWCQIRADVLGRPIRRLAYNEPGVAGAACLAAMGAGELSSLAEAHEAYVRYDASFVPDARMVATYDRLYPLWQEAIAATTALSAKLAQFEG</sequence>
<dbReference type="AlphaFoldDB" id="A0A5C5GGE2"/>
<dbReference type="Proteomes" id="UP000314011">
    <property type="component" value="Unassembled WGS sequence"/>
</dbReference>
<dbReference type="Pfam" id="PF00370">
    <property type="entry name" value="FGGY_N"/>
    <property type="match status" value="1"/>
</dbReference>
<dbReference type="PROSITE" id="PS00445">
    <property type="entry name" value="FGGY_KINASES_2"/>
    <property type="match status" value="1"/>
</dbReference>
<evidence type="ECO:0000256" key="3">
    <source>
        <dbReference type="ARBA" id="ARBA00022777"/>
    </source>
</evidence>
<evidence type="ECO:0000256" key="1">
    <source>
        <dbReference type="ARBA" id="ARBA00009156"/>
    </source>
</evidence>
<dbReference type="InterPro" id="IPR018484">
    <property type="entry name" value="FGGY_N"/>
</dbReference>
<evidence type="ECO:0000256" key="2">
    <source>
        <dbReference type="ARBA" id="ARBA00022679"/>
    </source>
</evidence>
<gene>
    <name evidence="7" type="ORF">FHY64_08365</name>
</gene>
<evidence type="ECO:0000313" key="7">
    <source>
        <dbReference type="EMBL" id="TNY33274.1"/>
    </source>
</evidence>
<comment type="caution">
    <text evidence="7">The sequence shown here is derived from an EMBL/GenBank/DDBJ whole genome shotgun (WGS) entry which is preliminary data.</text>
</comment>
<dbReference type="InterPro" id="IPR018483">
    <property type="entry name" value="Carb_kinase_FGGY_CS"/>
</dbReference>
<dbReference type="PIRSF" id="PIRSF000538">
    <property type="entry name" value="GlpK"/>
    <property type="match status" value="1"/>
</dbReference>
<evidence type="ECO:0000313" key="8">
    <source>
        <dbReference type="Proteomes" id="UP000314011"/>
    </source>
</evidence>
<proteinExistence type="inferred from homology"/>
<dbReference type="GO" id="GO:0005975">
    <property type="term" value="P:carbohydrate metabolic process"/>
    <property type="evidence" value="ECO:0007669"/>
    <property type="project" value="InterPro"/>
</dbReference>
<keyword evidence="2 4" id="KW-0808">Transferase</keyword>
<reference evidence="7 8" key="1">
    <citation type="submission" date="2019-06" db="EMBL/GenBank/DDBJ databases">
        <title>Genome of new Rhodobacteraceae sp. SM1903.</title>
        <authorList>
            <person name="Ren X."/>
        </authorList>
    </citation>
    <scope>NUCLEOTIDE SEQUENCE [LARGE SCALE GENOMIC DNA]</scope>
    <source>
        <strain evidence="7 8">SM1903</strain>
    </source>
</reference>
<protein>
    <submittedName>
        <fullName evidence="7">Carbohydrate kinase</fullName>
    </submittedName>
</protein>
<dbReference type="InterPro" id="IPR000577">
    <property type="entry name" value="Carb_kinase_FGGY"/>
</dbReference>
<dbReference type="InterPro" id="IPR018485">
    <property type="entry name" value="FGGY_C"/>
</dbReference>
<evidence type="ECO:0000256" key="4">
    <source>
        <dbReference type="RuleBase" id="RU003733"/>
    </source>
</evidence>
<dbReference type="InterPro" id="IPR050406">
    <property type="entry name" value="FGGY_Carb_Kinase"/>
</dbReference>
<dbReference type="SUPFAM" id="SSF53067">
    <property type="entry name" value="Actin-like ATPase domain"/>
    <property type="match status" value="2"/>
</dbReference>
<evidence type="ECO:0000259" key="5">
    <source>
        <dbReference type="Pfam" id="PF00370"/>
    </source>
</evidence>
<dbReference type="GO" id="GO:0016773">
    <property type="term" value="F:phosphotransferase activity, alcohol group as acceptor"/>
    <property type="evidence" value="ECO:0007669"/>
    <property type="project" value="InterPro"/>
</dbReference>
<name>A0A5C5GGE2_9RHOB</name>
<organism evidence="7 8">
    <name type="scientific">Pelagovum pacificum</name>
    <dbReference type="NCBI Taxonomy" id="2588711"/>
    <lineage>
        <taxon>Bacteria</taxon>
        <taxon>Pseudomonadati</taxon>
        <taxon>Pseudomonadota</taxon>
        <taxon>Alphaproteobacteria</taxon>
        <taxon>Rhodobacterales</taxon>
        <taxon>Paracoccaceae</taxon>
        <taxon>Pelagovum</taxon>
    </lineage>
</organism>
<dbReference type="Pfam" id="PF02782">
    <property type="entry name" value="FGGY_C"/>
    <property type="match status" value="1"/>
</dbReference>
<dbReference type="GO" id="GO:0016301">
    <property type="term" value="F:kinase activity"/>
    <property type="evidence" value="ECO:0007669"/>
    <property type="project" value="UniProtKB-KW"/>
</dbReference>
<keyword evidence="3 4" id="KW-0418">Kinase</keyword>
<dbReference type="EMBL" id="VFFF01000001">
    <property type="protein sequence ID" value="TNY33274.1"/>
    <property type="molecule type" value="Genomic_DNA"/>
</dbReference>
<dbReference type="RefSeq" id="WP_140193961.1">
    <property type="nucleotide sequence ID" value="NZ_CP065915.1"/>
</dbReference>
<feature type="domain" description="Carbohydrate kinase FGGY C-terminal" evidence="6">
    <location>
        <begin position="313"/>
        <end position="426"/>
    </location>
</feature>
<dbReference type="PANTHER" id="PTHR43095">
    <property type="entry name" value="SUGAR KINASE"/>
    <property type="match status" value="1"/>
</dbReference>
<comment type="similarity">
    <text evidence="1 4">Belongs to the FGGY kinase family.</text>
</comment>
<keyword evidence="8" id="KW-1185">Reference proteome</keyword>
<evidence type="ECO:0000259" key="6">
    <source>
        <dbReference type="Pfam" id="PF02782"/>
    </source>
</evidence>
<feature type="domain" description="Carbohydrate kinase FGGY N-terminal" evidence="5">
    <location>
        <begin position="5"/>
        <end position="237"/>
    </location>
</feature>
<accession>A0A5C5GGE2</accession>
<dbReference type="Gene3D" id="3.30.420.40">
    <property type="match status" value="2"/>
</dbReference>